<dbReference type="GO" id="GO:0016020">
    <property type="term" value="C:membrane"/>
    <property type="evidence" value="ECO:0007669"/>
    <property type="project" value="UniProtKB-SubCell"/>
</dbReference>
<keyword evidence="5" id="KW-0809">Transit peptide</keyword>
<evidence type="ECO:0000256" key="2">
    <source>
        <dbReference type="ARBA" id="ARBA00022670"/>
    </source>
</evidence>
<keyword evidence="7 8" id="KW-0472">Membrane</keyword>
<comment type="subcellular location">
    <subcellularLocation>
        <location evidence="1">Membrane</location>
        <topology evidence="1">Multi-pass membrane protein</topology>
    </subcellularLocation>
</comment>
<reference evidence="10" key="1">
    <citation type="journal article" date="2014" name="Int. J. Syst. Evol. Microbiol.">
        <title>Complete genome sequence of Corynebacterium casei LMG S-19264T (=DSM 44701T), isolated from a smear-ripened cheese.</title>
        <authorList>
            <consortium name="US DOE Joint Genome Institute (JGI-PGF)"/>
            <person name="Walter F."/>
            <person name="Albersmeier A."/>
            <person name="Kalinowski J."/>
            <person name="Ruckert C."/>
        </authorList>
    </citation>
    <scope>NUCLEOTIDE SEQUENCE</scope>
    <source>
        <strain evidence="10">JCM 13583</strain>
    </source>
</reference>
<feature type="transmembrane region" description="Helical" evidence="8">
    <location>
        <begin position="547"/>
        <end position="565"/>
    </location>
</feature>
<evidence type="ECO:0000256" key="8">
    <source>
        <dbReference type="SAM" id="Phobius"/>
    </source>
</evidence>
<comment type="caution">
    <text evidence="10">The sequence shown here is derived from an EMBL/GenBank/DDBJ whole genome shotgun (WGS) entry which is preliminary data.</text>
</comment>
<gene>
    <name evidence="10" type="ORF">GCM10007108_09870</name>
</gene>
<dbReference type="Proteomes" id="UP000632195">
    <property type="component" value="Unassembled WGS sequence"/>
</dbReference>
<dbReference type="RefSeq" id="WP_188680821.1">
    <property type="nucleotide sequence ID" value="NZ_BMNY01000001.1"/>
</dbReference>
<evidence type="ECO:0000313" key="10">
    <source>
        <dbReference type="EMBL" id="GGM73926.1"/>
    </source>
</evidence>
<proteinExistence type="predicted"/>
<dbReference type="EMBL" id="BMNY01000001">
    <property type="protein sequence ID" value="GGM73926.1"/>
    <property type="molecule type" value="Genomic_DNA"/>
</dbReference>
<keyword evidence="2" id="KW-0645">Protease</keyword>
<evidence type="ECO:0000259" key="9">
    <source>
        <dbReference type="Pfam" id="PF02163"/>
    </source>
</evidence>
<evidence type="ECO:0000256" key="6">
    <source>
        <dbReference type="ARBA" id="ARBA00022989"/>
    </source>
</evidence>
<evidence type="ECO:0000256" key="1">
    <source>
        <dbReference type="ARBA" id="ARBA00004141"/>
    </source>
</evidence>
<sequence length="570" mass="61916">MFDEEEVRQIQSRVSKYYEVEGAERDGDFLVFRVSNFDLYGEEHFTSLVRELEKQGYVAFTTAGGSEITIVRKTWDSRAFPYRYILLAATLATVIYSGYSYSSATYEASTFAGNLQNALIFFFIPVLTFLLAREIPKAMILKMNGMEYGLSIFIPDPITLGTLGSVNAPNRPYPSRKVMLYSGLSSLLSGFIIALFFISISTLKGLPQIDYSRAINTPFRKLLFPLLYTGILDHFLPLGSAPNILGFAGWVGIVVTAFNALPLGYLDGGLIFSAVLGRKSVYLSYISVALLVVLGLYYPFWILLAVFAIVFGIRGPTSLNNVSPLPRLRDAAVVVVLVLIVLGIVPLPYHGGSTQFRVTINEEYYVMAYGMGGNASYNVTVFNLGDAPIVPAFSVSPSVPMYVYGGGSPIEPGGEASYTLSLGLPPTTHPGEYSYSIGVYSGSYSVACSVRVIVVNLTPEILFNGRNPLSEEASVGTDTNMTLENAGGMNYTLSLMIVAPSGMYYQVGMPDNLTIDMNGTHMFFSGQVKLGAGDSIVMHLKALSDPGMMYVVAFNSTMVGALAAVDITPY</sequence>
<feature type="transmembrane region" description="Helical" evidence="8">
    <location>
        <begin position="247"/>
        <end position="276"/>
    </location>
</feature>
<dbReference type="GO" id="GO:0006508">
    <property type="term" value="P:proteolysis"/>
    <property type="evidence" value="ECO:0007669"/>
    <property type="project" value="UniProtKB-KW"/>
</dbReference>
<organism evidence="10 11">
    <name type="scientific">Thermogymnomonas acidicola</name>
    <dbReference type="NCBI Taxonomy" id="399579"/>
    <lineage>
        <taxon>Archaea</taxon>
        <taxon>Methanobacteriati</taxon>
        <taxon>Thermoplasmatota</taxon>
        <taxon>Thermoplasmata</taxon>
        <taxon>Thermoplasmatales</taxon>
        <taxon>Thermogymnomonas</taxon>
    </lineage>
</organism>
<feature type="transmembrane region" description="Helical" evidence="8">
    <location>
        <begin position="178"/>
        <end position="201"/>
    </location>
</feature>
<dbReference type="InterPro" id="IPR008915">
    <property type="entry name" value="Peptidase_M50"/>
</dbReference>
<dbReference type="AlphaFoldDB" id="A0AA37FAH1"/>
<keyword evidence="6 8" id="KW-1133">Transmembrane helix</keyword>
<evidence type="ECO:0000313" key="11">
    <source>
        <dbReference type="Proteomes" id="UP000632195"/>
    </source>
</evidence>
<feature type="transmembrane region" description="Helical" evidence="8">
    <location>
        <begin position="331"/>
        <end position="349"/>
    </location>
</feature>
<keyword evidence="3 8" id="KW-0812">Transmembrane</keyword>
<evidence type="ECO:0000256" key="3">
    <source>
        <dbReference type="ARBA" id="ARBA00022692"/>
    </source>
</evidence>
<feature type="transmembrane region" description="Helical" evidence="8">
    <location>
        <begin position="82"/>
        <end position="99"/>
    </location>
</feature>
<feature type="transmembrane region" description="Helical" evidence="8">
    <location>
        <begin position="119"/>
        <end position="136"/>
    </location>
</feature>
<protein>
    <recommendedName>
        <fullName evidence="9">Peptidase M50 domain-containing protein</fullName>
    </recommendedName>
</protein>
<reference evidence="10" key="2">
    <citation type="submission" date="2022-09" db="EMBL/GenBank/DDBJ databases">
        <authorList>
            <person name="Sun Q."/>
            <person name="Ohkuma M."/>
        </authorList>
    </citation>
    <scope>NUCLEOTIDE SEQUENCE</scope>
    <source>
        <strain evidence="10">JCM 13583</strain>
    </source>
</reference>
<dbReference type="PANTHER" id="PTHR31412:SF0">
    <property type="entry name" value="ZINC METALLOPROTEASE EGY1, CHLOROPLASTIC-RELATED"/>
    <property type="match status" value="1"/>
</dbReference>
<keyword evidence="11" id="KW-1185">Reference proteome</keyword>
<dbReference type="InterPro" id="IPR044838">
    <property type="entry name" value="EGY1-like"/>
</dbReference>
<accession>A0AA37FAH1</accession>
<name>A0AA37FAH1_9ARCH</name>
<evidence type="ECO:0000256" key="7">
    <source>
        <dbReference type="ARBA" id="ARBA00023136"/>
    </source>
</evidence>
<evidence type="ECO:0000256" key="5">
    <source>
        <dbReference type="ARBA" id="ARBA00022946"/>
    </source>
</evidence>
<feature type="transmembrane region" description="Helical" evidence="8">
    <location>
        <begin position="288"/>
        <end position="311"/>
    </location>
</feature>
<evidence type="ECO:0000256" key="4">
    <source>
        <dbReference type="ARBA" id="ARBA00022801"/>
    </source>
</evidence>
<dbReference type="Pfam" id="PF02163">
    <property type="entry name" value="Peptidase_M50"/>
    <property type="match status" value="1"/>
</dbReference>
<dbReference type="GO" id="GO:0008233">
    <property type="term" value="F:peptidase activity"/>
    <property type="evidence" value="ECO:0007669"/>
    <property type="project" value="UniProtKB-KW"/>
</dbReference>
<feature type="domain" description="Peptidase M50" evidence="9">
    <location>
        <begin position="241"/>
        <end position="293"/>
    </location>
</feature>
<dbReference type="PANTHER" id="PTHR31412">
    <property type="entry name" value="ZINC METALLOPROTEASE EGY1"/>
    <property type="match status" value="1"/>
</dbReference>
<keyword evidence="4" id="KW-0378">Hydrolase</keyword>